<accession>A0ABS6E0C8</accession>
<sequence length="223" mass="25561">MKVRTRSSKKVKEKANVWSSFVDIMSTVSIVFFFMMIFALAMFFQIQEKTDDISAQRDKLYSKIEQELKPTLGDDVVYEEGLLQIKSSLLFDTDSSTLSEKGKSVAQKIGQAFIDVLDDDENREKIESVKVIGHTDNDYDAQYNRTLSTERAVEFVNEMLNDKDSDSPYGAYFEASGMSKYSPKEGTVDNQKESEKEQNRRIEIKIVFKDDDIAEFIKSSLLK</sequence>
<feature type="domain" description="OmpA-like" evidence="3">
    <location>
        <begin position="78"/>
        <end position="210"/>
    </location>
</feature>
<dbReference type="PROSITE" id="PS51123">
    <property type="entry name" value="OMPA_2"/>
    <property type="match status" value="1"/>
</dbReference>
<feature type="transmembrane region" description="Helical" evidence="2">
    <location>
        <begin position="21"/>
        <end position="44"/>
    </location>
</feature>
<evidence type="ECO:0000313" key="5">
    <source>
        <dbReference type="Proteomes" id="UP001196301"/>
    </source>
</evidence>
<dbReference type="PANTHER" id="PTHR30329">
    <property type="entry name" value="STATOR ELEMENT OF FLAGELLAR MOTOR COMPLEX"/>
    <property type="match status" value="1"/>
</dbReference>
<evidence type="ECO:0000313" key="4">
    <source>
        <dbReference type="EMBL" id="MBU5337098.1"/>
    </source>
</evidence>
<name>A0ABS6E0C8_9FIRM</name>
<dbReference type="PANTHER" id="PTHR30329:SF21">
    <property type="entry name" value="LIPOPROTEIN YIAD-RELATED"/>
    <property type="match status" value="1"/>
</dbReference>
<dbReference type="InterPro" id="IPR006665">
    <property type="entry name" value="OmpA-like"/>
</dbReference>
<dbReference type="Proteomes" id="UP001196301">
    <property type="component" value="Unassembled WGS sequence"/>
</dbReference>
<evidence type="ECO:0000256" key="2">
    <source>
        <dbReference type="SAM" id="Phobius"/>
    </source>
</evidence>
<evidence type="ECO:0000259" key="3">
    <source>
        <dbReference type="PROSITE" id="PS51123"/>
    </source>
</evidence>
<dbReference type="CDD" id="cd07185">
    <property type="entry name" value="OmpA_C-like"/>
    <property type="match status" value="1"/>
</dbReference>
<organism evidence="4 5">
    <name type="scientific">Intestinibacter bartlettii</name>
    <dbReference type="NCBI Taxonomy" id="261299"/>
    <lineage>
        <taxon>Bacteria</taxon>
        <taxon>Bacillati</taxon>
        <taxon>Bacillota</taxon>
        <taxon>Clostridia</taxon>
        <taxon>Peptostreptococcales</taxon>
        <taxon>Peptostreptococcaceae</taxon>
        <taxon>Intestinibacter</taxon>
    </lineage>
</organism>
<dbReference type="RefSeq" id="WP_216571328.1">
    <property type="nucleotide sequence ID" value="NZ_JAHLOQ010000038.1"/>
</dbReference>
<dbReference type="EMBL" id="JAHLOQ010000038">
    <property type="protein sequence ID" value="MBU5337098.1"/>
    <property type="molecule type" value="Genomic_DNA"/>
</dbReference>
<comment type="caution">
    <text evidence="4">The sequence shown here is derived from an EMBL/GenBank/DDBJ whole genome shotgun (WGS) entry which is preliminary data.</text>
</comment>
<keyword evidence="1 2" id="KW-0472">Membrane</keyword>
<proteinExistence type="predicted"/>
<gene>
    <name evidence="4" type="ORF">KQI20_11660</name>
</gene>
<keyword evidence="2" id="KW-0812">Transmembrane</keyword>
<reference evidence="4 5" key="1">
    <citation type="submission" date="2021-06" db="EMBL/GenBank/DDBJ databases">
        <authorList>
            <person name="Sun Q."/>
            <person name="Li D."/>
        </authorList>
    </citation>
    <scope>NUCLEOTIDE SEQUENCE [LARGE SCALE GENOMIC DNA]</scope>
    <source>
        <strain evidence="4 5">N19</strain>
    </source>
</reference>
<evidence type="ECO:0000256" key="1">
    <source>
        <dbReference type="PROSITE-ProRule" id="PRU00473"/>
    </source>
</evidence>
<dbReference type="InterPro" id="IPR050330">
    <property type="entry name" value="Bact_OuterMem_StrucFunc"/>
</dbReference>
<keyword evidence="2" id="KW-1133">Transmembrane helix</keyword>
<dbReference type="Pfam" id="PF00691">
    <property type="entry name" value="OmpA"/>
    <property type="match status" value="1"/>
</dbReference>
<keyword evidence="5" id="KW-1185">Reference proteome</keyword>
<protein>
    <submittedName>
        <fullName evidence="4">OmpA family protein</fullName>
    </submittedName>
</protein>